<dbReference type="SUPFAM" id="SSF54197">
    <property type="entry name" value="HIT-like"/>
    <property type="match status" value="1"/>
</dbReference>
<dbReference type="AlphaFoldDB" id="A0A6A6BGN4"/>
<dbReference type="OrthoDB" id="10267950at2759"/>
<feature type="region of interest" description="Disordered" evidence="1">
    <location>
        <begin position="54"/>
        <end position="75"/>
    </location>
</feature>
<dbReference type="GO" id="GO:0005524">
    <property type="term" value="F:ATP binding"/>
    <property type="evidence" value="ECO:0007669"/>
    <property type="project" value="InterPro"/>
</dbReference>
<evidence type="ECO:0000256" key="1">
    <source>
        <dbReference type="SAM" id="MobiDB-lite"/>
    </source>
</evidence>
<dbReference type="InterPro" id="IPR045759">
    <property type="entry name" value="Ap4A_phos1/2_N"/>
</dbReference>
<name>A0A6A6BGN4_9PEZI</name>
<dbReference type="InterPro" id="IPR036265">
    <property type="entry name" value="HIT-like_sf"/>
</dbReference>
<feature type="domain" description="ATP adenylyltransferase C-terminal" evidence="2">
    <location>
        <begin position="217"/>
        <end position="350"/>
    </location>
</feature>
<evidence type="ECO:0000313" key="4">
    <source>
        <dbReference type="EMBL" id="KAF2142027.1"/>
    </source>
</evidence>
<dbReference type="InterPro" id="IPR043171">
    <property type="entry name" value="Ap4A_phos1/2-like"/>
</dbReference>
<organism evidence="4 5">
    <name type="scientific">Aplosporella prunicola CBS 121167</name>
    <dbReference type="NCBI Taxonomy" id="1176127"/>
    <lineage>
        <taxon>Eukaryota</taxon>
        <taxon>Fungi</taxon>
        <taxon>Dikarya</taxon>
        <taxon>Ascomycota</taxon>
        <taxon>Pezizomycotina</taxon>
        <taxon>Dothideomycetes</taxon>
        <taxon>Dothideomycetes incertae sedis</taxon>
        <taxon>Botryosphaeriales</taxon>
        <taxon>Aplosporellaceae</taxon>
        <taxon>Aplosporella</taxon>
    </lineage>
</organism>
<evidence type="ECO:0000259" key="2">
    <source>
        <dbReference type="Pfam" id="PF09830"/>
    </source>
</evidence>
<dbReference type="RefSeq" id="XP_033397739.1">
    <property type="nucleotide sequence ID" value="XM_033543155.1"/>
</dbReference>
<dbReference type="InterPro" id="IPR019200">
    <property type="entry name" value="ATP_adenylylTrfase_C"/>
</dbReference>
<evidence type="ECO:0000313" key="5">
    <source>
        <dbReference type="Proteomes" id="UP000799438"/>
    </source>
</evidence>
<dbReference type="EMBL" id="ML995485">
    <property type="protein sequence ID" value="KAF2142027.1"/>
    <property type="molecule type" value="Genomic_DNA"/>
</dbReference>
<accession>A0A6A6BGN4</accession>
<dbReference type="Pfam" id="PF09830">
    <property type="entry name" value="ATP_transf"/>
    <property type="match status" value="1"/>
</dbReference>
<dbReference type="Proteomes" id="UP000799438">
    <property type="component" value="Unassembled WGS sequence"/>
</dbReference>
<dbReference type="PANTHER" id="PTHR38420">
    <property type="entry name" value="AP-4-A PHOSPHORYLASE II"/>
    <property type="match status" value="1"/>
</dbReference>
<protein>
    <submittedName>
        <fullName evidence="4">Uncharacterized protein</fullName>
    </submittedName>
</protein>
<sequence>MRLSIPQPLPELVESKFTAAEASKTLIFSATDVCVIRTTAGIPFQLRYCPALAKKPKSQNDDPQSTPKKKFDPFETPPEDLFIADLPGPDPANASHILVLNKYPVIRDHVILATKQNKPQTHLLESDDLAATYAVLREWDEQKTSATGAGSSAGGRMFAFFNSGEHSGASQPHRHIQFLPVERMSEGGQTAGWDLLVDQIVAAGQDSKDSKDFLNNPALPFAHFASRLPPNPSPAELHAVYASLYTRALEFVKKHIASAPQSASFTLHSTENGDAAISYNMAMTRDALVIAPRRSGGDVLKGSDGEELEMVELNGTMLGGTLMVKAQEQWDLLRKDERVLTRLLESVGLPWGKGEGEKQ</sequence>
<dbReference type="Pfam" id="PF19327">
    <property type="entry name" value="Ap4A_phos_N"/>
    <property type="match status" value="1"/>
</dbReference>
<feature type="domain" description="Ap4A phosphorylase 1/2 N-terminal" evidence="3">
    <location>
        <begin position="6"/>
        <end position="186"/>
    </location>
</feature>
<proteinExistence type="predicted"/>
<dbReference type="PANTHER" id="PTHR38420:SF3">
    <property type="entry name" value="5',5'''-P-1,P-4-TETRAPHOSPHATE PHOSPHORYLASE 2"/>
    <property type="match status" value="1"/>
</dbReference>
<dbReference type="GO" id="GO:0003877">
    <property type="term" value="F:ATP:ADP adenylyltransferase activity"/>
    <property type="evidence" value="ECO:0007669"/>
    <property type="project" value="InterPro"/>
</dbReference>
<dbReference type="InterPro" id="IPR009163">
    <property type="entry name" value="Ap4A_phos1/2"/>
</dbReference>
<dbReference type="GeneID" id="54300652"/>
<evidence type="ECO:0000259" key="3">
    <source>
        <dbReference type="Pfam" id="PF19327"/>
    </source>
</evidence>
<dbReference type="GO" id="GO:0009117">
    <property type="term" value="P:nucleotide metabolic process"/>
    <property type="evidence" value="ECO:0007669"/>
    <property type="project" value="InterPro"/>
</dbReference>
<dbReference type="Gene3D" id="3.30.428.70">
    <property type="match status" value="1"/>
</dbReference>
<reference evidence="4" key="1">
    <citation type="journal article" date="2020" name="Stud. Mycol.">
        <title>101 Dothideomycetes genomes: a test case for predicting lifestyles and emergence of pathogens.</title>
        <authorList>
            <person name="Haridas S."/>
            <person name="Albert R."/>
            <person name="Binder M."/>
            <person name="Bloem J."/>
            <person name="Labutti K."/>
            <person name="Salamov A."/>
            <person name="Andreopoulos B."/>
            <person name="Baker S."/>
            <person name="Barry K."/>
            <person name="Bills G."/>
            <person name="Bluhm B."/>
            <person name="Cannon C."/>
            <person name="Castanera R."/>
            <person name="Culley D."/>
            <person name="Daum C."/>
            <person name="Ezra D."/>
            <person name="Gonzalez J."/>
            <person name="Henrissat B."/>
            <person name="Kuo A."/>
            <person name="Liang C."/>
            <person name="Lipzen A."/>
            <person name="Lutzoni F."/>
            <person name="Magnuson J."/>
            <person name="Mondo S."/>
            <person name="Nolan M."/>
            <person name="Ohm R."/>
            <person name="Pangilinan J."/>
            <person name="Park H.-J."/>
            <person name="Ramirez L."/>
            <person name="Alfaro M."/>
            <person name="Sun H."/>
            <person name="Tritt A."/>
            <person name="Yoshinaga Y."/>
            <person name="Zwiers L.-H."/>
            <person name="Turgeon B."/>
            <person name="Goodwin S."/>
            <person name="Spatafora J."/>
            <person name="Crous P."/>
            <person name="Grigoriev I."/>
        </authorList>
    </citation>
    <scope>NUCLEOTIDE SEQUENCE</scope>
    <source>
        <strain evidence="4">CBS 121167</strain>
    </source>
</reference>
<keyword evidence="5" id="KW-1185">Reference proteome</keyword>
<gene>
    <name evidence="4" type="ORF">K452DRAFT_308430</name>
</gene>